<keyword evidence="2" id="KW-0479">Metal-binding</keyword>
<proteinExistence type="predicted"/>
<dbReference type="GO" id="GO:0006107">
    <property type="term" value="P:oxaloacetate metabolic process"/>
    <property type="evidence" value="ECO:0007669"/>
    <property type="project" value="TreeGrafter"/>
</dbReference>
<dbReference type="PIRSF" id="PIRSF015582">
    <property type="entry name" value="Cit_lyase_B"/>
    <property type="match status" value="1"/>
</dbReference>
<gene>
    <name evidence="5" type="ORF">UFOPK1493_03446</name>
</gene>
<protein>
    <submittedName>
        <fullName evidence="5">Unannotated protein</fullName>
    </submittedName>
</protein>
<dbReference type="InterPro" id="IPR005000">
    <property type="entry name" value="Aldolase/citrate-lyase_domain"/>
</dbReference>
<organism evidence="5">
    <name type="scientific">freshwater metagenome</name>
    <dbReference type="NCBI Taxonomy" id="449393"/>
    <lineage>
        <taxon>unclassified sequences</taxon>
        <taxon>metagenomes</taxon>
        <taxon>ecological metagenomes</taxon>
    </lineage>
</organism>
<keyword evidence="3" id="KW-0460">Magnesium</keyword>
<evidence type="ECO:0000259" key="4">
    <source>
        <dbReference type="Pfam" id="PF03328"/>
    </source>
</evidence>
<dbReference type="InterPro" id="IPR040442">
    <property type="entry name" value="Pyrv_kinase-like_dom_sf"/>
</dbReference>
<dbReference type="EMBL" id="CAEZSR010000192">
    <property type="protein sequence ID" value="CAB4586374.1"/>
    <property type="molecule type" value="Genomic_DNA"/>
</dbReference>
<dbReference type="GO" id="GO:0003824">
    <property type="term" value="F:catalytic activity"/>
    <property type="evidence" value="ECO:0007669"/>
    <property type="project" value="InterPro"/>
</dbReference>
<evidence type="ECO:0000313" key="5">
    <source>
        <dbReference type="EMBL" id="CAB4586374.1"/>
    </source>
</evidence>
<dbReference type="Gene3D" id="3.20.20.60">
    <property type="entry name" value="Phosphoenolpyruvate-binding domains"/>
    <property type="match status" value="1"/>
</dbReference>
<sequence>MSNDLRPRRSVLYMPAANERALEKAKTLPADAIIFDLEDAVAPDAKEGARPNAVAAAGSSEYGNRELTIRCNGLDTPWGADDLRAAATSGASAVVVPKVGSVAYLDEISSILDGAGAPAELKIWAMIETPTAIFDVRAIAAHPRVAVLVMGTNDLAREIRSRLGAADRHPLVPHLATALLAAREAGKAILDGVYNDVKDLDGFRAECVQGMEMGFDGKTLIHPGQVEIANEVWAPNEAEIDHARRVIDAFEEGLREGKGVVTVDGRMIENLHVANAQRVLAVADAIAALG</sequence>
<evidence type="ECO:0000256" key="1">
    <source>
        <dbReference type="ARBA" id="ARBA00001946"/>
    </source>
</evidence>
<reference evidence="5" key="1">
    <citation type="submission" date="2020-05" db="EMBL/GenBank/DDBJ databases">
        <authorList>
            <person name="Chiriac C."/>
            <person name="Salcher M."/>
            <person name="Ghai R."/>
            <person name="Kavagutti S V."/>
        </authorList>
    </citation>
    <scope>NUCLEOTIDE SEQUENCE</scope>
</reference>
<evidence type="ECO:0000256" key="2">
    <source>
        <dbReference type="ARBA" id="ARBA00022723"/>
    </source>
</evidence>
<dbReference type="PANTHER" id="PTHR32308:SF10">
    <property type="entry name" value="CITRATE LYASE SUBUNIT BETA"/>
    <property type="match status" value="1"/>
</dbReference>
<evidence type="ECO:0000256" key="3">
    <source>
        <dbReference type="ARBA" id="ARBA00022842"/>
    </source>
</evidence>
<dbReference type="SUPFAM" id="SSF51621">
    <property type="entry name" value="Phosphoenolpyruvate/pyruvate domain"/>
    <property type="match status" value="1"/>
</dbReference>
<accession>A0A6J6FH90</accession>
<dbReference type="Pfam" id="PF03328">
    <property type="entry name" value="HpcH_HpaI"/>
    <property type="match status" value="1"/>
</dbReference>
<comment type="cofactor">
    <cofactor evidence="1">
        <name>Mg(2+)</name>
        <dbReference type="ChEBI" id="CHEBI:18420"/>
    </cofactor>
</comment>
<dbReference type="GO" id="GO:0000287">
    <property type="term" value="F:magnesium ion binding"/>
    <property type="evidence" value="ECO:0007669"/>
    <property type="project" value="TreeGrafter"/>
</dbReference>
<dbReference type="InterPro" id="IPR015813">
    <property type="entry name" value="Pyrv/PenolPyrv_kinase-like_dom"/>
</dbReference>
<name>A0A6J6FH90_9ZZZZ</name>
<dbReference type="PANTHER" id="PTHR32308">
    <property type="entry name" value="LYASE BETA SUBUNIT, PUTATIVE (AFU_ORTHOLOGUE AFUA_4G13030)-RELATED"/>
    <property type="match status" value="1"/>
</dbReference>
<feature type="domain" description="HpcH/HpaI aldolase/citrate lyase" evidence="4">
    <location>
        <begin position="9"/>
        <end position="223"/>
    </location>
</feature>
<dbReference type="InterPro" id="IPR011206">
    <property type="entry name" value="Citrate_lyase_beta/mcl1/mcl2"/>
</dbReference>
<dbReference type="AlphaFoldDB" id="A0A6J6FH90"/>